<organism evidence="1 2">
    <name type="scientific">Periplaneta americana</name>
    <name type="common">American cockroach</name>
    <name type="synonym">Blatta americana</name>
    <dbReference type="NCBI Taxonomy" id="6978"/>
    <lineage>
        <taxon>Eukaryota</taxon>
        <taxon>Metazoa</taxon>
        <taxon>Ecdysozoa</taxon>
        <taxon>Arthropoda</taxon>
        <taxon>Hexapoda</taxon>
        <taxon>Insecta</taxon>
        <taxon>Pterygota</taxon>
        <taxon>Neoptera</taxon>
        <taxon>Polyneoptera</taxon>
        <taxon>Dictyoptera</taxon>
        <taxon>Blattodea</taxon>
        <taxon>Blattoidea</taxon>
        <taxon>Blattidae</taxon>
        <taxon>Blattinae</taxon>
        <taxon>Periplaneta</taxon>
    </lineage>
</organism>
<keyword evidence="2" id="KW-1185">Reference proteome</keyword>
<dbReference type="EMBL" id="JAJSOF020000027">
    <property type="protein sequence ID" value="KAJ4433194.1"/>
    <property type="molecule type" value="Genomic_DNA"/>
</dbReference>
<accession>A0ABQ8SGF7</accession>
<evidence type="ECO:0000313" key="2">
    <source>
        <dbReference type="Proteomes" id="UP001148838"/>
    </source>
</evidence>
<comment type="caution">
    <text evidence="1">The sequence shown here is derived from an EMBL/GenBank/DDBJ whole genome shotgun (WGS) entry which is preliminary data.</text>
</comment>
<dbReference type="Proteomes" id="UP001148838">
    <property type="component" value="Unassembled WGS sequence"/>
</dbReference>
<evidence type="ECO:0000313" key="1">
    <source>
        <dbReference type="EMBL" id="KAJ4433194.1"/>
    </source>
</evidence>
<proteinExistence type="predicted"/>
<sequence length="107" mass="12208">MSPGFSTESYSAFAHIGLRENPGKNLNQVVRSGLRGGQSREANVLTNLVIHYTYYVTSVCEYLNEMFTQRWIGRGSPILPVPLDWPPRSPDLKTCDSALWFYQERHS</sequence>
<gene>
    <name evidence="1" type="ORF">ANN_15451</name>
</gene>
<reference evidence="1 2" key="1">
    <citation type="journal article" date="2022" name="Allergy">
        <title>Genome assembly and annotation of Periplaneta americana reveal a comprehensive cockroach allergen profile.</title>
        <authorList>
            <person name="Wang L."/>
            <person name="Xiong Q."/>
            <person name="Saelim N."/>
            <person name="Wang L."/>
            <person name="Nong W."/>
            <person name="Wan A.T."/>
            <person name="Shi M."/>
            <person name="Liu X."/>
            <person name="Cao Q."/>
            <person name="Hui J.H.L."/>
            <person name="Sookrung N."/>
            <person name="Leung T.F."/>
            <person name="Tungtrongchitr A."/>
            <person name="Tsui S.K.W."/>
        </authorList>
    </citation>
    <scope>NUCLEOTIDE SEQUENCE [LARGE SCALE GENOMIC DNA]</scope>
    <source>
        <strain evidence="1">PWHHKU_190912</strain>
    </source>
</reference>
<protein>
    <submittedName>
        <fullName evidence="1">Uncharacterized protein</fullName>
    </submittedName>
</protein>
<name>A0ABQ8SGF7_PERAM</name>